<dbReference type="NCBIfam" id="NF000996">
    <property type="entry name" value="PRK00105.1"/>
    <property type="match status" value="1"/>
</dbReference>
<evidence type="ECO:0000256" key="5">
    <source>
        <dbReference type="ARBA" id="ARBA00022573"/>
    </source>
</evidence>
<dbReference type="PANTHER" id="PTHR43463:SF1">
    <property type="entry name" value="NICOTINATE-NUCLEOTIDE--DIMETHYLBENZIMIDAZOLE PHOSPHORIBOSYLTRANSFERASE"/>
    <property type="match status" value="1"/>
</dbReference>
<keyword evidence="7 10" id="KW-0808">Transferase</keyword>
<comment type="pathway">
    <text evidence="1 10">Nucleoside biosynthesis; alpha-ribazole biosynthesis; alpha-ribazole from 5,6-dimethylbenzimidazole: step 1/2.</text>
</comment>
<gene>
    <name evidence="10" type="primary">cobT</name>
    <name evidence="11" type="ORF">SAMN05444581_104151</name>
</gene>
<dbReference type="EMBL" id="FOSN01000004">
    <property type="protein sequence ID" value="SFK24210.1"/>
    <property type="molecule type" value="Genomic_DNA"/>
</dbReference>
<dbReference type="NCBIfam" id="TIGR03160">
    <property type="entry name" value="cobT_DBIPRT"/>
    <property type="match status" value="1"/>
</dbReference>
<dbReference type="InterPro" id="IPR003200">
    <property type="entry name" value="Nict_dMeBzImd_PRibTrfase"/>
</dbReference>
<evidence type="ECO:0000256" key="2">
    <source>
        <dbReference type="ARBA" id="ARBA00007110"/>
    </source>
</evidence>
<evidence type="ECO:0000256" key="3">
    <source>
        <dbReference type="ARBA" id="ARBA00011991"/>
    </source>
</evidence>
<dbReference type="STRING" id="1612308.SAMN05444581_104151"/>
<evidence type="ECO:0000313" key="12">
    <source>
        <dbReference type="Proteomes" id="UP000198755"/>
    </source>
</evidence>
<evidence type="ECO:0000256" key="8">
    <source>
        <dbReference type="ARBA" id="ARBA00030686"/>
    </source>
</evidence>
<dbReference type="Gene3D" id="1.10.1610.10">
    <property type="match status" value="1"/>
</dbReference>
<dbReference type="CDD" id="cd02439">
    <property type="entry name" value="DMB-PRT_CobT"/>
    <property type="match status" value="1"/>
</dbReference>
<dbReference type="SUPFAM" id="SSF52733">
    <property type="entry name" value="Nicotinate mononucleotide:5,6-dimethylbenzimidazole phosphoribosyltransferase (CobT)"/>
    <property type="match status" value="1"/>
</dbReference>
<dbReference type="Pfam" id="PF02277">
    <property type="entry name" value="DBI_PRT"/>
    <property type="match status" value="1"/>
</dbReference>
<feature type="active site" description="Proton acceptor" evidence="10">
    <location>
        <position position="316"/>
    </location>
</feature>
<protein>
    <recommendedName>
        <fullName evidence="4 10">Nicotinate-nucleotide--dimethylbenzimidazole phosphoribosyltransferase</fullName>
        <shortName evidence="10">NN:DBI PRT</shortName>
        <ecNumber evidence="3 10">2.4.2.21</ecNumber>
    </recommendedName>
    <alternativeName>
        <fullName evidence="8 10">N(1)-alpha-phosphoribosyltransferase</fullName>
    </alternativeName>
</protein>
<keyword evidence="12" id="KW-1185">Reference proteome</keyword>
<comment type="function">
    <text evidence="10">Catalyzes the synthesis of alpha-ribazole-5'-phosphate from nicotinate mononucleotide (NAMN) and 5,6-dimethylbenzimidazole (DMB).</text>
</comment>
<organism evidence="11 12">
    <name type="scientific">Methylocapsa palsarum</name>
    <dbReference type="NCBI Taxonomy" id="1612308"/>
    <lineage>
        <taxon>Bacteria</taxon>
        <taxon>Pseudomonadati</taxon>
        <taxon>Pseudomonadota</taxon>
        <taxon>Alphaproteobacteria</taxon>
        <taxon>Hyphomicrobiales</taxon>
        <taxon>Beijerinckiaceae</taxon>
        <taxon>Methylocapsa</taxon>
    </lineage>
</organism>
<proteinExistence type="inferred from homology"/>
<dbReference type="InterPro" id="IPR036087">
    <property type="entry name" value="Nict_dMeBzImd_PRibTrfase_sf"/>
</dbReference>
<name>A0A1I3XXF7_9HYPH</name>
<dbReference type="PANTHER" id="PTHR43463">
    <property type="entry name" value="NICOTINATE-NUCLEOTIDE--DIMETHYLBENZIMIDAZOLE PHOSPHORIBOSYLTRANSFERASE"/>
    <property type="match status" value="1"/>
</dbReference>
<evidence type="ECO:0000313" key="11">
    <source>
        <dbReference type="EMBL" id="SFK24210.1"/>
    </source>
</evidence>
<dbReference type="AlphaFoldDB" id="A0A1I3XXF7"/>
<comment type="catalytic activity">
    <reaction evidence="9 10">
        <text>5,6-dimethylbenzimidazole + nicotinate beta-D-ribonucleotide = alpha-ribazole 5'-phosphate + nicotinate + H(+)</text>
        <dbReference type="Rhea" id="RHEA:11196"/>
        <dbReference type="ChEBI" id="CHEBI:15378"/>
        <dbReference type="ChEBI" id="CHEBI:15890"/>
        <dbReference type="ChEBI" id="CHEBI:32544"/>
        <dbReference type="ChEBI" id="CHEBI:57502"/>
        <dbReference type="ChEBI" id="CHEBI:57918"/>
        <dbReference type="EC" id="2.4.2.21"/>
    </reaction>
</comment>
<dbReference type="GO" id="GO:0009236">
    <property type="term" value="P:cobalamin biosynthetic process"/>
    <property type="evidence" value="ECO:0007669"/>
    <property type="project" value="UniProtKB-UniRule"/>
</dbReference>
<accession>A0A1I3XXF7</accession>
<dbReference type="GO" id="GO:0008939">
    <property type="term" value="F:nicotinate-nucleotide-dimethylbenzimidazole phosphoribosyltransferase activity"/>
    <property type="evidence" value="ECO:0007669"/>
    <property type="project" value="UniProtKB-UniRule"/>
</dbReference>
<reference evidence="11 12" key="1">
    <citation type="submission" date="2016-10" db="EMBL/GenBank/DDBJ databases">
        <authorList>
            <person name="de Groot N.N."/>
        </authorList>
    </citation>
    <scope>NUCLEOTIDE SEQUENCE [LARGE SCALE GENOMIC DNA]</scope>
    <source>
        <strain evidence="11 12">NE2</strain>
    </source>
</reference>
<dbReference type="OrthoDB" id="9781491at2"/>
<evidence type="ECO:0000256" key="9">
    <source>
        <dbReference type="ARBA" id="ARBA00047340"/>
    </source>
</evidence>
<dbReference type="InterPro" id="IPR023195">
    <property type="entry name" value="Nict_dMeBzImd_PRibTrfase_N"/>
</dbReference>
<dbReference type="UniPathway" id="UPA00061">
    <property type="reaction ID" value="UER00516"/>
</dbReference>
<keyword evidence="6 10" id="KW-0328">Glycosyltransferase</keyword>
<dbReference type="Gene3D" id="3.40.50.10210">
    <property type="match status" value="1"/>
</dbReference>
<dbReference type="Proteomes" id="UP000198755">
    <property type="component" value="Unassembled WGS sequence"/>
</dbReference>
<comment type="similarity">
    <text evidence="2 10">Belongs to the CobT family.</text>
</comment>
<evidence type="ECO:0000256" key="1">
    <source>
        <dbReference type="ARBA" id="ARBA00005049"/>
    </source>
</evidence>
<dbReference type="HAMAP" id="MF_00230">
    <property type="entry name" value="CobT"/>
    <property type="match status" value="1"/>
</dbReference>
<keyword evidence="5 10" id="KW-0169">Cobalamin biosynthesis</keyword>
<sequence length="354" mass="36385">MSSSSQSSSSQPPSGAPFQAIRDLIPMMPLASKDAIAAVRARQAELTKPPGSLGRLEELVEFLAAWQDKPEPTMDRPLVAVFAGNHGVAARGVSAYPASVTRAMVENFSAGGAAINQICASFGLGLKVFDLALDIPTLDIAKAPALEEAAAAATFAYGMEAIDGGVDLLCLGEMGIGNTTIAAAIYHGLYGGAARDWVGRGTGADAEALARKIATVEAAVALHRPFLADPLELMRRLGGREIAAIAGAIMAARIERVPVILDGYVVCAAAAILHALDASALDHCVAGHLSEEGAHGEVLRRLGKRPLLDLGMRLGEGSGAALSAALFKAAIACHSDMATFAQAKVPGRSETSDA</sequence>
<evidence type="ECO:0000256" key="4">
    <source>
        <dbReference type="ARBA" id="ARBA00015486"/>
    </source>
</evidence>
<dbReference type="RefSeq" id="WP_091680121.1">
    <property type="nucleotide sequence ID" value="NZ_FOSN01000004.1"/>
</dbReference>
<evidence type="ECO:0000256" key="6">
    <source>
        <dbReference type="ARBA" id="ARBA00022676"/>
    </source>
</evidence>
<evidence type="ECO:0000256" key="10">
    <source>
        <dbReference type="HAMAP-Rule" id="MF_00230"/>
    </source>
</evidence>
<evidence type="ECO:0000256" key="7">
    <source>
        <dbReference type="ARBA" id="ARBA00022679"/>
    </source>
</evidence>
<dbReference type="InterPro" id="IPR017846">
    <property type="entry name" value="Nict_dMeBzImd_PRibTrfase_bact"/>
</dbReference>
<dbReference type="EC" id="2.4.2.21" evidence="3 10"/>